<dbReference type="OrthoDB" id="7595779at2"/>
<name>A0A502G1V3_9PROT</name>
<feature type="transmembrane region" description="Helical" evidence="1">
    <location>
        <begin position="16"/>
        <end position="38"/>
    </location>
</feature>
<accession>A0A502G1V3</accession>
<dbReference type="RefSeq" id="WP_140884260.1">
    <property type="nucleotide sequence ID" value="NZ_RCZP01000012.1"/>
</dbReference>
<gene>
    <name evidence="2" type="ORF">EAH89_14285</name>
</gene>
<evidence type="ECO:0000256" key="1">
    <source>
        <dbReference type="SAM" id="Phobius"/>
    </source>
</evidence>
<keyword evidence="1" id="KW-0812">Transmembrane</keyword>
<protein>
    <submittedName>
        <fullName evidence="2">Uncharacterized protein</fullName>
    </submittedName>
</protein>
<dbReference type="Proteomes" id="UP000317078">
    <property type="component" value="Unassembled WGS sequence"/>
</dbReference>
<sequence length="79" mass="8428">MPAAAFAEESGLETPIALLLTTAMVIGGGLNLAGPGFIREEFRRWGYPASLPVLVRDRAWLRCEYPTALAILAAVLLAS</sequence>
<keyword evidence="3" id="KW-1185">Reference proteome</keyword>
<evidence type="ECO:0000313" key="2">
    <source>
        <dbReference type="EMBL" id="TPG55724.1"/>
    </source>
</evidence>
<organism evidence="2 3">
    <name type="scientific">Muricoccus nepalensis</name>
    <dbReference type="NCBI Taxonomy" id="1854500"/>
    <lineage>
        <taxon>Bacteria</taxon>
        <taxon>Pseudomonadati</taxon>
        <taxon>Pseudomonadota</taxon>
        <taxon>Alphaproteobacteria</taxon>
        <taxon>Acetobacterales</taxon>
        <taxon>Roseomonadaceae</taxon>
        <taxon>Muricoccus</taxon>
    </lineage>
</organism>
<dbReference type="EMBL" id="RCZP01000012">
    <property type="protein sequence ID" value="TPG55724.1"/>
    <property type="molecule type" value="Genomic_DNA"/>
</dbReference>
<dbReference type="AlphaFoldDB" id="A0A502G1V3"/>
<keyword evidence="1" id="KW-0472">Membrane</keyword>
<keyword evidence="1" id="KW-1133">Transmembrane helix</keyword>
<proteinExistence type="predicted"/>
<evidence type="ECO:0000313" key="3">
    <source>
        <dbReference type="Proteomes" id="UP000317078"/>
    </source>
</evidence>
<reference evidence="2 3" key="1">
    <citation type="journal article" date="2019" name="Environ. Microbiol.">
        <title>Species interactions and distinct microbial communities in high Arctic permafrost affected cryosols are associated with the CH4 and CO2 gas fluxes.</title>
        <authorList>
            <person name="Altshuler I."/>
            <person name="Hamel J."/>
            <person name="Turney S."/>
            <person name="Magnuson E."/>
            <person name="Levesque R."/>
            <person name="Greer C."/>
            <person name="Whyte L.G."/>
        </authorList>
    </citation>
    <scope>NUCLEOTIDE SEQUENCE [LARGE SCALE GENOMIC DNA]</scope>
    <source>
        <strain evidence="2 3">S9.3B</strain>
    </source>
</reference>
<comment type="caution">
    <text evidence="2">The sequence shown here is derived from an EMBL/GenBank/DDBJ whole genome shotgun (WGS) entry which is preliminary data.</text>
</comment>